<evidence type="ECO:0008006" key="4">
    <source>
        <dbReference type="Google" id="ProtNLM"/>
    </source>
</evidence>
<dbReference type="EMBL" id="BSOO01000014">
    <property type="protein sequence ID" value="GLR47822.1"/>
    <property type="molecule type" value="Genomic_DNA"/>
</dbReference>
<feature type="signal peptide" evidence="1">
    <location>
        <begin position="1"/>
        <end position="23"/>
    </location>
</feature>
<proteinExistence type="predicted"/>
<name>A0ABQ5Z771_9SPHN</name>
<feature type="chain" id="PRO_5046220837" description="Tetratricopeptide repeat-containing protein" evidence="1">
    <location>
        <begin position="24"/>
        <end position="528"/>
    </location>
</feature>
<organism evidence="2 3">
    <name type="scientific">Sphingomonas astaxanthinifaciens DSM 22298</name>
    <dbReference type="NCBI Taxonomy" id="1123267"/>
    <lineage>
        <taxon>Bacteria</taxon>
        <taxon>Pseudomonadati</taxon>
        <taxon>Pseudomonadota</taxon>
        <taxon>Alphaproteobacteria</taxon>
        <taxon>Sphingomonadales</taxon>
        <taxon>Sphingomonadaceae</taxon>
        <taxon>Sphingomonas</taxon>
    </lineage>
</organism>
<protein>
    <recommendedName>
        <fullName evidence="4">Tetratricopeptide repeat-containing protein</fullName>
    </recommendedName>
</protein>
<sequence>MSVRHVLLGAAALSQLLATAATAQVAPPPVVTAPAKPAGSAYLQCDGQPNNMTDGEMAARLLGAVTLLGLFAKAPESADASKRLSGAAGVAACSSLIEGERKEGNPNRRIGLILGRAIHQIEAKNYDAAMADVAMARREAEAAGLTRDPYWQRSRGRSFDQLEAAILFRQGKAAEAQAVSLRMTEAQRYALFGLADLDDYQNFVAQPAAIEDQRAQAMTRLFWVTGVGRASRLEQAGRYAEAAKLRDALIDFDTVHTPETNNSALMAQAAISHALAGNWEIAAARATAARANSEARTAAGKPEDSQSELVELLDLYGILDTAHKGDVKAARRLFSARSQWVSPSYGAVSAVNRQLREGASADELIGGLAKTPEQLWAERVEAKKAALLAKDSDNKTLFSNLTSAQSPASYTGLSKNIWQTDKSRLILKKKADSKDPFQLMYQYGLAPDVAQQAYLLHAALMSKAQGQPGFVFQPIMADSLFAGSFRPGKLGDKGFAPELYYNADEVIAALRVLFPDPATLKAQAAAKK</sequence>
<evidence type="ECO:0000313" key="3">
    <source>
        <dbReference type="Proteomes" id="UP001156703"/>
    </source>
</evidence>
<comment type="caution">
    <text evidence="2">The sequence shown here is derived from an EMBL/GenBank/DDBJ whole genome shotgun (WGS) entry which is preliminary data.</text>
</comment>
<reference evidence="3" key="1">
    <citation type="journal article" date="2019" name="Int. J. Syst. Evol. Microbiol.">
        <title>The Global Catalogue of Microorganisms (GCM) 10K type strain sequencing project: providing services to taxonomists for standard genome sequencing and annotation.</title>
        <authorList>
            <consortium name="The Broad Institute Genomics Platform"/>
            <consortium name="The Broad Institute Genome Sequencing Center for Infectious Disease"/>
            <person name="Wu L."/>
            <person name="Ma J."/>
        </authorList>
    </citation>
    <scope>NUCLEOTIDE SEQUENCE [LARGE SCALE GENOMIC DNA]</scope>
    <source>
        <strain evidence="3">NBRC 102146</strain>
    </source>
</reference>
<keyword evidence="3" id="KW-1185">Reference proteome</keyword>
<dbReference type="Proteomes" id="UP001156703">
    <property type="component" value="Unassembled WGS sequence"/>
</dbReference>
<gene>
    <name evidence="2" type="ORF">GCM10007925_15350</name>
</gene>
<dbReference type="RefSeq" id="WP_029940989.1">
    <property type="nucleotide sequence ID" value="NZ_BSOO01000014.1"/>
</dbReference>
<evidence type="ECO:0000256" key="1">
    <source>
        <dbReference type="SAM" id="SignalP"/>
    </source>
</evidence>
<evidence type="ECO:0000313" key="2">
    <source>
        <dbReference type="EMBL" id="GLR47822.1"/>
    </source>
</evidence>
<keyword evidence="1" id="KW-0732">Signal</keyword>
<accession>A0ABQ5Z771</accession>